<protein>
    <submittedName>
        <fullName evidence="1">Uncharacterized protein</fullName>
    </submittedName>
</protein>
<accession>A0A5B7GQ32</accession>
<organism evidence="1 2">
    <name type="scientific">Portunus trituberculatus</name>
    <name type="common">Swimming crab</name>
    <name type="synonym">Neptunus trituberculatus</name>
    <dbReference type="NCBI Taxonomy" id="210409"/>
    <lineage>
        <taxon>Eukaryota</taxon>
        <taxon>Metazoa</taxon>
        <taxon>Ecdysozoa</taxon>
        <taxon>Arthropoda</taxon>
        <taxon>Crustacea</taxon>
        <taxon>Multicrustacea</taxon>
        <taxon>Malacostraca</taxon>
        <taxon>Eumalacostraca</taxon>
        <taxon>Eucarida</taxon>
        <taxon>Decapoda</taxon>
        <taxon>Pleocyemata</taxon>
        <taxon>Brachyura</taxon>
        <taxon>Eubrachyura</taxon>
        <taxon>Portunoidea</taxon>
        <taxon>Portunidae</taxon>
        <taxon>Portuninae</taxon>
        <taxon>Portunus</taxon>
    </lineage>
</organism>
<dbReference type="AlphaFoldDB" id="A0A5B7GQ32"/>
<evidence type="ECO:0000313" key="2">
    <source>
        <dbReference type="Proteomes" id="UP000324222"/>
    </source>
</evidence>
<reference evidence="1 2" key="1">
    <citation type="submission" date="2019-05" db="EMBL/GenBank/DDBJ databases">
        <title>Another draft genome of Portunus trituberculatus and its Hox gene families provides insights of decapod evolution.</title>
        <authorList>
            <person name="Jeong J.-H."/>
            <person name="Song I."/>
            <person name="Kim S."/>
            <person name="Choi T."/>
            <person name="Kim D."/>
            <person name="Ryu S."/>
            <person name="Kim W."/>
        </authorList>
    </citation>
    <scope>NUCLEOTIDE SEQUENCE [LARGE SCALE GENOMIC DNA]</scope>
    <source>
        <tissue evidence="1">Muscle</tissue>
    </source>
</reference>
<proteinExistence type="predicted"/>
<gene>
    <name evidence="1" type="ORF">E2C01_056313</name>
</gene>
<evidence type="ECO:0000313" key="1">
    <source>
        <dbReference type="EMBL" id="MPC62230.1"/>
    </source>
</evidence>
<name>A0A5B7GQ32_PORTR</name>
<comment type="caution">
    <text evidence="1">The sequence shown here is derived from an EMBL/GenBank/DDBJ whole genome shotgun (WGS) entry which is preliminary data.</text>
</comment>
<dbReference type="EMBL" id="VSRR010019438">
    <property type="protein sequence ID" value="MPC62230.1"/>
    <property type="molecule type" value="Genomic_DNA"/>
</dbReference>
<sequence length="182" mass="20040">MLRERSTRWSPARQSPSISFWPSLSRLSLPSHSLLYLEAPANQSSSQADIAVVARHLEVIRKSPRSFQTHNYPTRWLLRLGSPRLGGCKARQIATESSGQRALSTPRGLSLSSSEARLANRWFLAILLRADTKKKSVYFVNQGSGAKSESSLTGGSITGTGCGMTSAKRIHNRLLSGRRMQC</sequence>
<keyword evidence="2" id="KW-1185">Reference proteome</keyword>
<dbReference type="Proteomes" id="UP000324222">
    <property type="component" value="Unassembled WGS sequence"/>
</dbReference>